<dbReference type="PANTHER" id="PTHR33048:SF123">
    <property type="entry name" value="INTEGRAL MEMBRANE PROTEIN"/>
    <property type="match status" value="1"/>
</dbReference>
<dbReference type="HOGENOM" id="CLU_1128873_0_0_1"/>
<dbReference type="InterPro" id="IPR052337">
    <property type="entry name" value="SAT4-like"/>
</dbReference>
<evidence type="ECO:0000256" key="3">
    <source>
        <dbReference type="ARBA" id="ARBA00022989"/>
    </source>
</evidence>
<name>A0A074Y573_AURSE</name>
<dbReference type="OrthoDB" id="444631at2759"/>
<dbReference type="Pfam" id="PF20684">
    <property type="entry name" value="Fung_rhodopsin"/>
    <property type="match status" value="1"/>
</dbReference>
<feature type="transmembrane region" description="Helical" evidence="7">
    <location>
        <begin position="51"/>
        <end position="69"/>
    </location>
</feature>
<dbReference type="PANTHER" id="PTHR33048">
    <property type="entry name" value="PTH11-LIKE INTEGRAL MEMBRANE PROTEIN (AFU_ORTHOLOGUE AFUA_5G11245)"/>
    <property type="match status" value="1"/>
</dbReference>
<dbReference type="RefSeq" id="XP_013341323.1">
    <property type="nucleotide sequence ID" value="XM_013485869.1"/>
</dbReference>
<evidence type="ECO:0000256" key="6">
    <source>
        <dbReference type="SAM" id="MobiDB-lite"/>
    </source>
</evidence>
<evidence type="ECO:0000313" key="9">
    <source>
        <dbReference type="EMBL" id="KEQ92865.1"/>
    </source>
</evidence>
<evidence type="ECO:0000259" key="8">
    <source>
        <dbReference type="Pfam" id="PF20684"/>
    </source>
</evidence>
<dbReference type="STRING" id="1043005.A0A074Y573"/>
<dbReference type="InterPro" id="IPR049326">
    <property type="entry name" value="Rhodopsin_dom_fungi"/>
</dbReference>
<feature type="compositionally biased region" description="Polar residues" evidence="6">
    <location>
        <begin position="148"/>
        <end position="159"/>
    </location>
</feature>
<accession>A0A074Y573</accession>
<keyword evidence="3 7" id="KW-1133">Transmembrane helix</keyword>
<evidence type="ECO:0000256" key="1">
    <source>
        <dbReference type="ARBA" id="ARBA00004141"/>
    </source>
</evidence>
<evidence type="ECO:0000256" key="5">
    <source>
        <dbReference type="ARBA" id="ARBA00038359"/>
    </source>
</evidence>
<feature type="region of interest" description="Disordered" evidence="6">
    <location>
        <begin position="148"/>
        <end position="168"/>
    </location>
</feature>
<feature type="transmembrane region" description="Helical" evidence="7">
    <location>
        <begin position="116"/>
        <end position="140"/>
    </location>
</feature>
<evidence type="ECO:0000256" key="2">
    <source>
        <dbReference type="ARBA" id="ARBA00022692"/>
    </source>
</evidence>
<protein>
    <recommendedName>
        <fullName evidence="8">Rhodopsin domain-containing protein</fullName>
    </recommendedName>
</protein>
<dbReference type="InParanoid" id="A0A074Y573"/>
<keyword evidence="2 7" id="KW-0812">Transmembrane</keyword>
<reference evidence="9 10" key="1">
    <citation type="journal article" date="2014" name="BMC Genomics">
        <title>Genome sequencing of four Aureobasidium pullulans varieties: biotechnological potential, stress tolerance, and description of new species.</title>
        <authorList>
            <person name="Gostin Ar C."/>
            <person name="Ohm R.A."/>
            <person name="Kogej T."/>
            <person name="Sonjak S."/>
            <person name="Turk M."/>
            <person name="Zajc J."/>
            <person name="Zalar P."/>
            <person name="Grube M."/>
            <person name="Sun H."/>
            <person name="Han J."/>
            <person name="Sharma A."/>
            <person name="Chiniquy J."/>
            <person name="Ngan C.Y."/>
            <person name="Lipzen A."/>
            <person name="Barry K."/>
            <person name="Grigoriev I.V."/>
            <person name="Gunde-Cimerman N."/>
        </authorList>
    </citation>
    <scope>NUCLEOTIDE SEQUENCE [LARGE SCALE GENOMIC DNA]</scope>
    <source>
        <strain evidence="9 10">EXF-2481</strain>
    </source>
</reference>
<dbReference type="Proteomes" id="UP000030641">
    <property type="component" value="Unassembled WGS sequence"/>
</dbReference>
<dbReference type="EMBL" id="KL584768">
    <property type="protein sequence ID" value="KEQ92865.1"/>
    <property type="molecule type" value="Genomic_DNA"/>
</dbReference>
<dbReference type="GO" id="GO:0016020">
    <property type="term" value="C:membrane"/>
    <property type="evidence" value="ECO:0007669"/>
    <property type="project" value="UniProtKB-SubCell"/>
</dbReference>
<dbReference type="AlphaFoldDB" id="A0A074Y573"/>
<evidence type="ECO:0000256" key="4">
    <source>
        <dbReference type="ARBA" id="ARBA00023136"/>
    </source>
</evidence>
<dbReference type="GeneID" id="25364504"/>
<proteinExistence type="inferred from homology"/>
<feature type="domain" description="Rhodopsin" evidence="8">
    <location>
        <begin position="1"/>
        <end position="141"/>
    </location>
</feature>
<comment type="subcellular location">
    <subcellularLocation>
        <location evidence="1">Membrane</location>
        <topology evidence="1">Multi-pass membrane protein</topology>
    </subcellularLocation>
</comment>
<keyword evidence="10" id="KW-1185">Reference proteome</keyword>
<organism evidence="9 10">
    <name type="scientific">Aureobasidium subglaciale (strain EXF-2481)</name>
    <name type="common">Aureobasidium pullulans var. subglaciale</name>
    <dbReference type="NCBI Taxonomy" id="1043005"/>
    <lineage>
        <taxon>Eukaryota</taxon>
        <taxon>Fungi</taxon>
        <taxon>Dikarya</taxon>
        <taxon>Ascomycota</taxon>
        <taxon>Pezizomycotina</taxon>
        <taxon>Dothideomycetes</taxon>
        <taxon>Dothideomycetidae</taxon>
        <taxon>Dothideales</taxon>
        <taxon>Saccotheciaceae</taxon>
        <taxon>Aureobasidium</taxon>
    </lineage>
</organism>
<evidence type="ECO:0000313" key="10">
    <source>
        <dbReference type="Proteomes" id="UP000030641"/>
    </source>
</evidence>
<comment type="similarity">
    <text evidence="5">Belongs to the SAT4 family.</text>
</comment>
<feature type="transmembrane region" description="Helical" evidence="7">
    <location>
        <begin position="81"/>
        <end position="104"/>
    </location>
</feature>
<evidence type="ECO:0000256" key="7">
    <source>
        <dbReference type="SAM" id="Phobius"/>
    </source>
</evidence>
<sequence>MRFLLWITTVYIFLAAIAAVLVDVLLCVPVHYNWSLNYDEQGLSEFMGRLLGQLDTEFLGGFFFIPFFIIKSLKLRQRQKFGLIAVFSLGLITMAISFGRFMIYTISNYDLGDNDGAVMCTAEMCTSLIVASLPGLKVLITRTVANHSSSRSTSGYNKSSEPHPPAPSSRIAKIATRISRPRDSVDDSEFELISVSAQNKEFGGKLATAESVDLEDEGIVVKHDFLVEHGGEKRGSYQNTTSLPFV</sequence>
<gene>
    <name evidence="9" type="ORF">AUEXF2481DRAFT_31733</name>
</gene>
<keyword evidence="4 7" id="KW-0472">Membrane</keyword>